<dbReference type="EMBL" id="QXED01000018">
    <property type="protein sequence ID" value="RIV17461.1"/>
    <property type="molecule type" value="Genomic_DNA"/>
</dbReference>
<evidence type="ECO:0000313" key="1">
    <source>
        <dbReference type="EMBL" id="RIV17461.1"/>
    </source>
</evidence>
<evidence type="ECO:0000313" key="2">
    <source>
        <dbReference type="Proteomes" id="UP000283523"/>
    </source>
</evidence>
<dbReference type="OrthoDB" id="953680at2"/>
<proteinExistence type="predicted"/>
<protein>
    <submittedName>
        <fullName evidence="1">Uncharacterized protein</fullName>
    </submittedName>
</protein>
<sequence length="192" mass="22660">MIKQPIKPIPVDEILHFIRAYRTLEQMPLEDGFAHLRAISPVVLGEDENAMKDLRQHFRNQWYSKERHFGLFYLNLPHYRQINLLHFWGIRDWQDEEYVGTALRNPVFRLAGRPPAKALQLHQLLKFFENYGINAQPSNHIKLDELPAEDKRFGNSANWGDYILSLIDPELLLRQLIKHEDEAGYDFGIPLF</sequence>
<dbReference type="RefSeq" id="WP_119671817.1">
    <property type="nucleotide sequence ID" value="NZ_QXED01000018.1"/>
</dbReference>
<dbReference type="Proteomes" id="UP000283523">
    <property type="component" value="Unassembled WGS sequence"/>
</dbReference>
<accession>A0A418LW46</accession>
<dbReference type="AlphaFoldDB" id="A0A418LW46"/>
<gene>
    <name evidence="1" type="ORF">DYU11_31915</name>
</gene>
<reference evidence="1 2" key="1">
    <citation type="submission" date="2018-08" db="EMBL/GenBank/DDBJ databases">
        <title>Fibrisoma montanum sp. nov., isolated from Danxia mountain soil.</title>
        <authorList>
            <person name="Huang Y."/>
        </authorList>
    </citation>
    <scope>NUCLEOTIDE SEQUENCE [LARGE SCALE GENOMIC DNA]</scope>
    <source>
        <strain evidence="1 2">HYT19</strain>
    </source>
</reference>
<comment type="caution">
    <text evidence="1">The sequence shown here is derived from an EMBL/GenBank/DDBJ whole genome shotgun (WGS) entry which is preliminary data.</text>
</comment>
<name>A0A418LW46_9BACT</name>
<keyword evidence="2" id="KW-1185">Reference proteome</keyword>
<organism evidence="1 2">
    <name type="scientific">Fibrisoma montanum</name>
    <dbReference type="NCBI Taxonomy" id="2305895"/>
    <lineage>
        <taxon>Bacteria</taxon>
        <taxon>Pseudomonadati</taxon>
        <taxon>Bacteroidota</taxon>
        <taxon>Cytophagia</taxon>
        <taxon>Cytophagales</taxon>
        <taxon>Spirosomataceae</taxon>
        <taxon>Fibrisoma</taxon>
    </lineage>
</organism>